<dbReference type="GO" id="GO:0006857">
    <property type="term" value="P:oligopeptide transport"/>
    <property type="evidence" value="ECO:0007669"/>
    <property type="project" value="InterPro"/>
</dbReference>
<sequence>MEANRDGDDARVRAREENERIANEESERVLDDAAPLLGGPASASRANAMGKREFFGQPLALVPLGATEAWERFGYYAARALLATYAHARLRDPNFDVERVWGARTLAKACTGYDFGVHVDANDVGGLRVRDAAATSASARLYGTFAAASYLMPVFGGVISDAMLGAHRSAVIGAMVMAVGYAGMATEWAFLLGMLAVCVGNGAFKPSMSTQLSALYDASDPRRDAGFSIFYFCINVGGFFSPLIAGTVRVYFGYEAAFASAAVGMCCALVIYASNRKLVKEATVIKDRERSVDRNNDDEEFGGATLDDDEASDEESPDGFGAKLREMSRVAQRNPSAMLAVAAVCAAGVGFSVVYEQQGSTMMLFSDEHVDLHGLPTEFVAALNPLFVLVFTPAVTRLWDWQARRDAEPHQMTKFAIGCALLAMSFVVLMFGALPIDSHASPMRVSVLWIVLTQMLLTLGELFSLPVALSYVSKIAPHGLLSALIGLWFGSSFFGNYFSGILGSTYPEFSTPSAFFAALAAIAGGVAVVLLIASARLRRTAPG</sequence>
<dbReference type="InterPro" id="IPR018456">
    <property type="entry name" value="PTR2_symporter_CS"/>
</dbReference>
<feature type="transmembrane region" description="Helical" evidence="9">
    <location>
        <begin position="375"/>
        <end position="395"/>
    </location>
</feature>
<feature type="transmembrane region" description="Helical" evidence="9">
    <location>
        <begin position="225"/>
        <end position="245"/>
    </location>
</feature>
<feature type="region of interest" description="Disordered" evidence="8">
    <location>
        <begin position="1"/>
        <end position="29"/>
    </location>
</feature>
<dbReference type="EMBL" id="KZ155783">
    <property type="protein sequence ID" value="OUS46595.1"/>
    <property type="molecule type" value="Genomic_DNA"/>
</dbReference>
<evidence type="ECO:0000256" key="4">
    <source>
        <dbReference type="ARBA" id="ARBA00022692"/>
    </source>
</evidence>
<evidence type="ECO:0000256" key="2">
    <source>
        <dbReference type="ARBA" id="ARBA00022448"/>
    </source>
</evidence>
<feature type="transmembrane region" description="Helical" evidence="9">
    <location>
        <begin position="251"/>
        <end position="273"/>
    </location>
</feature>
<evidence type="ECO:0000256" key="5">
    <source>
        <dbReference type="ARBA" id="ARBA00022989"/>
    </source>
</evidence>
<evidence type="ECO:0000256" key="3">
    <source>
        <dbReference type="ARBA" id="ARBA00022475"/>
    </source>
</evidence>
<dbReference type="GO" id="GO:0005886">
    <property type="term" value="C:plasma membrane"/>
    <property type="evidence" value="ECO:0007669"/>
    <property type="project" value="UniProtKB-SubCell"/>
</dbReference>
<feature type="compositionally biased region" description="Acidic residues" evidence="8">
    <location>
        <begin position="296"/>
        <end position="317"/>
    </location>
</feature>
<dbReference type="InterPro" id="IPR036259">
    <property type="entry name" value="MFS_trans_sf"/>
</dbReference>
<keyword evidence="2 7" id="KW-0813">Transport</keyword>
<comment type="subcellular location">
    <subcellularLocation>
        <location evidence="1">Cell membrane</location>
        <topology evidence="1">Multi-pass membrane protein</topology>
    </subcellularLocation>
    <subcellularLocation>
        <location evidence="7">Membrane</location>
        <topology evidence="7">Multi-pass membrane protein</topology>
    </subcellularLocation>
</comment>
<dbReference type="CDD" id="cd17346">
    <property type="entry name" value="MFS_DtpA_like"/>
    <property type="match status" value="1"/>
</dbReference>
<comment type="similarity">
    <text evidence="7">Belongs to the major facilitator superfamily. Proton-dependent oligopeptide transporter (POT/PTR) (TC 2.A.17) family.</text>
</comment>
<feature type="transmembrane region" description="Helical" evidence="9">
    <location>
        <begin position="448"/>
        <end position="472"/>
    </location>
</feature>
<dbReference type="Pfam" id="PF00854">
    <property type="entry name" value="PTR2"/>
    <property type="match status" value="2"/>
</dbReference>
<keyword evidence="5 9" id="KW-1133">Transmembrane helix</keyword>
<dbReference type="eggNOG" id="KOG1237">
    <property type="taxonomic scope" value="Eukaryota"/>
</dbReference>
<dbReference type="Gene3D" id="1.20.1250.20">
    <property type="entry name" value="MFS general substrate transporter like domains"/>
    <property type="match status" value="2"/>
</dbReference>
<dbReference type="PROSITE" id="PS01023">
    <property type="entry name" value="PTR2_2"/>
    <property type="match status" value="1"/>
</dbReference>
<evidence type="ECO:0000313" key="10">
    <source>
        <dbReference type="EMBL" id="OUS46595.1"/>
    </source>
</evidence>
<feature type="transmembrane region" description="Helical" evidence="9">
    <location>
        <begin position="139"/>
        <end position="159"/>
    </location>
</feature>
<evidence type="ECO:0000256" key="1">
    <source>
        <dbReference type="ARBA" id="ARBA00004651"/>
    </source>
</evidence>
<dbReference type="AlphaFoldDB" id="A0A1Y5II11"/>
<feature type="transmembrane region" description="Helical" evidence="9">
    <location>
        <begin position="337"/>
        <end position="355"/>
    </location>
</feature>
<dbReference type="PANTHER" id="PTHR23517:SF15">
    <property type="entry name" value="PROTON-DEPENDENT OLIGOPEPTIDE FAMILY TRANSPORT PROTEIN"/>
    <property type="match status" value="1"/>
</dbReference>
<name>A0A1Y5II11_OSTTA</name>
<dbReference type="InterPro" id="IPR050171">
    <property type="entry name" value="MFS_Transporters"/>
</dbReference>
<keyword evidence="6 9" id="KW-0472">Membrane</keyword>
<dbReference type="PANTHER" id="PTHR23517">
    <property type="entry name" value="RESISTANCE PROTEIN MDTM, PUTATIVE-RELATED-RELATED"/>
    <property type="match status" value="1"/>
</dbReference>
<dbReference type="GO" id="GO:1904680">
    <property type="term" value="F:peptide transmembrane transporter activity"/>
    <property type="evidence" value="ECO:0007669"/>
    <property type="project" value="InterPro"/>
</dbReference>
<gene>
    <name evidence="10" type="ORF">BE221DRAFT_74329</name>
</gene>
<reference evidence="10" key="1">
    <citation type="submission" date="2017-04" db="EMBL/GenBank/DDBJ databases">
        <title>Population genomics of picophytoplankton unveils novel chromosome hypervariability.</title>
        <authorList>
            <consortium name="DOE Joint Genome Institute"/>
            <person name="Blanc-Mathieu R."/>
            <person name="Krasovec M."/>
            <person name="Hebrard M."/>
            <person name="Yau S."/>
            <person name="Desgranges E."/>
            <person name="Martin J."/>
            <person name="Schackwitz W."/>
            <person name="Kuo A."/>
            <person name="Salin G."/>
            <person name="Donnadieu C."/>
            <person name="Desdevises Y."/>
            <person name="Sanchez-Ferandin S."/>
            <person name="Moreau H."/>
            <person name="Rivals E."/>
            <person name="Grigoriev I.V."/>
            <person name="Grimsley N."/>
            <person name="Eyre-Walker A."/>
            <person name="Piganeau G."/>
        </authorList>
    </citation>
    <scope>NUCLEOTIDE SEQUENCE [LARGE SCALE GENOMIC DNA]</scope>
    <source>
        <strain evidence="10">RCC 1115</strain>
    </source>
</reference>
<dbReference type="SUPFAM" id="SSF103473">
    <property type="entry name" value="MFS general substrate transporter"/>
    <property type="match status" value="1"/>
</dbReference>
<feature type="transmembrane region" description="Helical" evidence="9">
    <location>
        <begin position="514"/>
        <end position="533"/>
    </location>
</feature>
<protein>
    <submittedName>
        <fullName evidence="10">Putative permease</fullName>
    </submittedName>
</protein>
<proteinExistence type="inferred from homology"/>
<keyword evidence="4 7" id="KW-0812">Transmembrane</keyword>
<evidence type="ECO:0000256" key="9">
    <source>
        <dbReference type="SAM" id="Phobius"/>
    </source>
</evidence>
<evidence type="ECO:0000256" key="7">
    <source>
        <dbReference type="RuleBase" id="RU003755"/>
    </source>
</evidence>
<dbReference type="InterPro" id="IPR005279">
    <property type="entry name" value="Dipep/tripep_permease"/>
</dbReference>
<keyword evidence="3" id="KW-1003">Cell membrane</keyword>
<feature type="transmembrane region" description="Helical" evidence="9">
    <location>
        <begin position="171"/>
        <end position="204"/>
    </location>
</feature>
<organism evidence="10">
    <name type="scientific">Ostreococcus tauri</name>
    <name type="common">Marine green alga</name>
    <dbReference type="NCBI Taxonomy" id="70448"/>
    <lineage>
        <taxon>Eukaryota</taxon>
        <taxon>Viridiplantae</taxon>
        <taxon>Chlorophyta</taxon>
        <taxon>Mamiellophyceae</taxon>
        <taxon>Mamiellales</taxon>
        <taxon>Bathycoccaceae</taxon>
        <taxon>Ostreococcus</taxon>
    </lineage>
</organism>
<feature type="transmembrane region" description="Helical" evidence="9">
    <location>
        <begin position="415"/>
        <end position="436"/>
    </location>
</feature>
<dbReference type="Proteomes" id="UP000195557">
    <property type="component" value="Unassembled WGS sequence"/>
</dbReference>
<accession>A0A1Y5II11</accession>
<dbReference type="InterPro" id="IPR000109">
    <property type="entry name" value="POT_fam"/>
</dbReference>
<evidence type="ECO:0000256" key="8">
    <source>
        <dbReference type="SAM" id="MobiDB-lite"/>
    </source>
</evidence>
<feature type="region of interest" description="Disordered" evidence="8">
    <location>
        <begin position="289"/>
        <end position="318"/>
    </location>
</feature>
<evidence type="ECO:0000256" key="6">
    <source>
        <dbReference type="ARBA" id="ARBA00023136"/>
    </source>
</evidence>
<feature type="transmembrane region" description="Helical" evidence="9">
    <location>
        <begin position="479"/>
        <end position="502"/>
    </location>
</feature>